<dbReference type="OrthoDB" id="10610970at2759"/>
<dbReference type="AlphaFoldDB" id="A0A9Q1EFB6"/>
<gene>
    <name evidence="1" type="ORF">SKAU_G00367150</name>
</gene>
<name>A0A9Q1EFB6_SYNKA</name>
<evidence type="ECO:0000313" key="2">
    <source>
        <dbReference type="Proteomes" id="UP001152622"/>
    </source>
</evidence>
<accession>A0A9Q1EFB6</accession>
<dbReference type="EMBL" id="JAINUF010000018">
    <property type="protein sequence ID" value="KAJ8337749.1"/>
    <property type="molecule type" value="Genomic_DNA"/>
</dbReference>
<keyword evidence="2" id="KW-1185">Reference proteome</keyword>
<evidence type="ECO:0000313" key="1">
    <source>
        <dbReference type="EMBL" id="KAJ8337749.1"/>
    </source>
</evidence>
<organism evidence="1 2">
    <name type="scientific">Synaphobranchus kaupii</name>
    <name type="common">Kaup's arrowtooth eel</name>
    <dbReference type="NCBI Taxonomy" id="118154"/>
    <lineage>
        <taxon>Eukaryota</taxon>
        <taxon>Metazoa</taxon>
        <taxon>Chordata</taxon>
        <taxon>Craniata</taxon>
        <taxon>Vertebrata</taxon>
        <taxon>Euteleostomi</taxon>
        <taxon>Actinopterygii</taxon>
        <taxon>Neopterygii</taxon>
        <taxon>Teleostei</taxon>
        <taxon>Anguilliformes</taxon>
        <taxon>Synaphobranchidae</taxon>
        <taxon>Synaphobranchus</taxon>
    </lineage>
</organism>
<reference evidence="1" key="1">
    <citation type="journal article" date="2023" name="Science">
        <title>Genome structures resolve the early diversification of teleost fishes.</title>
        <authorList>
            <person name="Parey E."/>
            <person name="Louis A."/>
            <person name="Montfort J."/>
            <person name="Bouchez O."/>
            <person name="Roques C."/>
            <person name="Iampietro C."/>
            <person name="Lluch J."/>
            <person name="Castinel A."/>
            <person name="Donnadieu C."/>
            <person name="Desvignes T."/>
            <person name="Floi Bucao C."/>
            <person name="Jouanno E."/>
            <person name="Wen M."/>
            <person name="Mejri S."/>
            <person name="Dirks R."/>
            <person name="Jansen H."/>
            <person name="Henkel C."/>
            <person name="Chen W.J."/>
            <person name="Zahm M."/>
            <person name="Cabau C."/>
            <person name="Klopp C."/>
            <person name="Thompson A.W."/>
            <person name="Robinson-Rechavi M."/>
            <person name="Braasch I."/>
            <person name="Lecointre G."/>
            <person name="Bobe J."/>
            <person name="Postlethwait J.H."/>
            <person name="Berthelot C."/>
            <person name="Roest Crollius H."/>
            <person name="Guiguen Y."/>
        </authorList>
    </citation>
    <scope>NUCLEOTIDE SEQUENCE</scope>
    <source>
        <strain evidence="1">WJC10195</strain>
    </source>
</reference>
<protein>
    <submittedName>
        <fullName evidence="1">Uncharacterized protein</fullName>
    </submittedName>
</protein>
<comment type="caution">
    <text evidence="1">The sequence shown here is derived from an EMBL/GenBank/DDBJ whole genome shotgun (WGS) entry which is preliminary data.</text>
</comment>
<dbReference type="Proteomes" id="UP001152622">
    <property type="component" value="Chromosome 18"/>
</dbReference>
<proteinExistence type="predicted"/>
<sequence>MGGRERGSIPFTDKKRWKGILASTEIWTLLPGTTGWCRKRQFSVGGTDLGTSDLPSTYLLCLGLWDVMGLSNTPPECARGHGQTRSLRLILVRLHSHPLDGDIAASPTAHDGGN</sequence>